<dbReference type="Proteomes" id="UP001367676">
    <property type="component" value="Unassembled WGS sequence"/>
</dbReference>
<keyword evidence="2" id="KW-1185">Reference proteome</keyword>
<dbReference type="EMBL" id="JBBCAQ010000034">
    <property type="protein sequence ID" value="KAK7580471.1"/>
    <property type="molecule type" value="Genomic_DNA"/>
</dbReference>
<reference evidence="1 2" key="1">
    <citation type="submission" date="2024-03" db="EMBL/GenBank/DDBJ databases">
        <title>Adaptation during the transition from Ophiocordyceps entomopathogen to insect associate is accompanied by gene loss and intensified selection.</title>
        <authorList>
            <person name="Ward C.M."/>
            <person name="Onetto C.A."/>
            <person name="Borneman A.R."/>
        </authorList>
    </citation>
    <scope>NUCLEOTIDE SEQUENCE [LARGE SCALE GENOMIC DNA]</scope>
    <source>
        <strain evidence="1">AWRI1</strain>
        <tissue evidence="1">Single Adult Female</tissue>
    </source>
</reference>
<organism evidence="1 2">
    <name type="scientific">Parthenolecanium corni</name>
    <dbReference type="NCBI Taxonomy" id="536013"/>
    <lineage>
        <taxon>Eukaryota</taxon>
        <taxon>Metazoa</taxon>
        <taxon>Ecdysozoa</taxon>
        <taxon>Arthropoda</taxon>
        <taxon>Hexapoda</taxon>
        <taxon>Insecta</taxon>
        <taxon>Pterygota</taxon>
        <taxon>Neoptera</taxon>
        <taxon>Paraneoptera</taxon>
        <taxon>Hemiptera</taxon>
        <taxon>Sternorrhyncha</taxon>
        <taxon>Coccoidea</taxon>
        <taxon>Coccidae</taxon>
        <taxon>Parthenolecanium</taxon>
    </lineage>
</organism>
<evidence type="ECO:0000313" key="2">
    <source>
        <dbReference type="Proteomes" id="UP001367676"/>
    </source>
</evidence>
<comment type="caution">
    <text evidence="1">The sequence shown here is derived from an EMBL/GenBank/DDBJ whole genome shotgun (WGS) entry which is preliminary data.</text>
</comment>
<dbReference type="AlphaFoldDB" id="A0AAN9TRP0"/>
<name>A0AAN9TRP0_9HEMI</name>
<evidence type="ECO:0000313" key="1">
    <source>
        <dbReference type="EMBL" id="KAK7580471.1"/>
    </source>
</evidence>
<protein>
    <submittedName>
        <fullName evidence="1">Uncharacterized protein</fullName>
    </submittedName>
</protein>
<sequence>MYSYCTDDQIKEFYLEFGGTEESVDRDVKYLIEWLEKQPHLPSIKGTHSANAEESGLYILTFNVSCKILSKLIK</sequence>
<accession>A0AAN9TRP0</accession>
<gene>
    <name evidence="1" type="ORF">V9T40_001100</name>
</gene>
<proteinExistence type="predicted"/>